<evidence type="ECO:0000256" key="1">
    <source>
        <dbReference type="SAM" id="MobiDB-lite"/>
    </source>
</evidence>
<evidence type="ECO:0000313" key="3">
    <source>
        <dbReference type="EMBL" id="SFW20962.1"/>
    </source>
</evidence>
<dbReference type="Proteomes" id="UP000183461">
    <property type="component" value="Unassembled WGS sequence"/>
</dbReference>
<proteinExistence type="predicted"/>
<reference evidence="3 4" key="1">
    <citation type="submission" date="2016-11" db="EMBL/GenBank/DDBJ databases">
        <authorList>
            <person name="Jaros S."/>
            <person name="Januszkiewicz K."/>
            <person name="Wedrychowicz H."/>
        </authorList>
    </citation>
    <scope>NUCLEOTIDE SEQUENCE [LARGE SCALE GENOMIC DNA]</scope>
    <source>
        <strain evidence="3 4">YL228</strain>
    </source>
</reference>
<sequence length="195" mass="22223">MKNKLLPFLLLLFCSFNAVSGCGRDKTSKKDVSTSDSIHVQQNTTDTNKVENEKSDITNISICGNTFVFPFKFGELGNDYKLENGVYYSDEDYTLYDMYNSKDYICTIAIEGDKTDNNSEKKVVLVDAKSPKNDYIKINGLDYKTSIEDFASSFGETSIQTESYLEYKKDNIILSLLFDDTKNELSNIMLIEERK</sequence>
<dbReference type="EMBL" id="FPIP01000002">
    <property type="protein sequence ID" value="SFW20962.1"/>
    <property type="molecule type" value="Genomic_DNA"/>
</dbReference>
<evidence type="ECO:0008006" key="5">
    <source>
        <dbReference type="Google" id="ProtNLM"/>
    </source>
</evidence>
<accession>A0A1K1MCT7</accession>
<protein>
    <recommendedName>
        <fullName evidence="5">Lipoprotein</fullName>
    </recommendedName>
</protein>
<keyword evidence="2" id="KW-0732">Signal</keyword>
<dbReference type="PROSITE" id="PS51257">
    <property type="entry name" value="PROKAR_LIPOPROTEIN"/>
    <property type="match status" value="1"/>
</dbReference>
<feature type="signal peptide" evidence="2">
    <location>
        <begin position="1"/>
        <end position="20"/>
    </location>
</feature>
<evidence type="ECO:0000256" key="2">
    <source>
        <dbReference type="SAM" id="SignalP"/>
    </source>
</evidence>
<gene>
    <name evidence="3" type="ORF">SAMN02910280_1073</name>
</gene>
<feature type="chain" id="PRO_5039647251" description="Lipoprotein" evidence="2">
    <location>
        <begin position="21"/>
        <end position="195"/>
    </location>
</feature>
<dbReference type="AlphaFoldDB" id="A0A1K1MCT7"/>
<name>A0A1K1MCT7_RUMFL</name>
<dbReference type="RefSeq" id="WP_072299444.1">
    <property type="nucleotide sequence ID" value="NZ_FPIP01000002.1"/>
</dbReference>
<organism evidence="3 4">
    <name type="scientific">Ruminococcus flavefaciens</name>
    <dbReference type="NCBI Taxonomy" id="1265"/>
    <lineage>
        <taxon>Bacteria</taxon>
        <taxon>Bacillati</taxon>
        <taxon>Bacillota</taxon>
        <taxon>Clostridia</taxon>
        <taxon>Eubacteriales</taxon>
        <taxon>Oscillospiraceae</taxon>
        <taxon>Ruminococcus</taxon>
    </lineage>
</organism>
<feature type="compositionally biased region" description="Polar residues" evidence="1">
    <location>
        <begin position="38"/>
        <end position="47"/>
    </location>
</feature>
<feature type="region of interest" description="Disordered" evidence="1">
    <location>
        <begin position="25"/>
        <end position="50"/>
    </location>
</feature>
<evidence type="ECO:0000313" key="4">
    <source>
        <dbReference type="Proteomes" id="UP000183461"/>
    </source>
</evidence>